<evidence type="ECO:0000313" key="5">
    <source>
        <dbReference type="EMBL" id="AUG54517.1"/>
    </source>
</evidence>
<dbReference type="Proteomes" id="UP000233458">
    <property type="component" value="Chromosome"/>
</dbReference>
<dbReference type="InterPro" id="IPR003594">
    <property type="entry name" value="HATPase_dom"/>
</dbReference>
<dbReference type="InterPro" id="IPR036890">
    <property type="entry name" value="HATPase_C_sf"/>
</dbReference>
<feature type="transmembrane region" description="Helical" evidence="3">
    <location>
        <begin position="12"/>
        <end position="32"/>
    </location>
</feature>
<feature type="transmembrane region" description="Helical" evidence="3">
    <location>
        <begin position="186"/>
        <end position="206"/>
    </location>
</feature>
<organism evidence="6 8">
    <name type="scientific">Thalassospira marina</name>
    <dbReference type="NCBI Taxonomy" id="2048283"/>
    <lineage>
        <taxon>Bacteria</taxon>
        <taxon>Pseudomonadati</taxon>
        <taxon>Pseudomonadota</taxon>
        <taxon>Alphaproteobacteria</taxon>
        <taxon>Rhodospirillales</taxon>
        <taxon>Thalassospiraceae</taxon>
        <taxon>Thalassospira</taxon>
    </lineage>
</organism>
<dbReference type="InterPro" id="IPR004358">
    <property type="entry name" value="Sig_transdc_His_kin-like_C"/>
</dbReference>
<dbReference type="Proteomes" id="UP000233597">
    <property type="component" value="Unassembled WGS sequence"/>
</dbReference>
<evidence type="ECO:0000313" key="7">
    <source>
        <dbReference type="Proteomes" id="UP000233458"/>
    </source>
</evidence>
<dbReference type="EMBL" id="CP024199">
    <property type="protein sequence ID" value="AUG54517.1"/>
    <property type="molecule type" value="Genomic_DNA"/>
</dbReference>
<gene>
    <name evidence="6" type="ORF">COO20_17295</name>
    <name evidence="5" type="ORF">CSC3H3_18705</name>
</gene>
<dbReference type="SMART" id="SM00387">
    <property type="entry name" value="HATPase_c"/>
    <property type="match status" value="1"/>
</dbReference>
<reference evidence="5 7" key="2">
    <citation type="submission" date="2017-10" db="EMBL/GenBank/DDBJ databases">
        <title>Biodiversity and function of Thalassospira species in the particle-attached aromatic-hydrocarbon-degrading consortia from the surface seawater of the China South Sea.</title>
        <authorList>
            <person name="Dong C."/>
            <person name="Liu R."/>
            <person name="Shao Z."/>
        </authorList>
    </citation>
    <scope>NUCLEOTIDE SEQUENCE [LARGE SCALE GENOMIC DNA]</scope>
    <source>
        <strain evidence="5 7">CSC3H3</strain>
    </source>
</reference>
<dbReference type="PANTHER" id="PTHR43065">
    <property type="entry name" value="SENSOR HISTIDINE KINASE"/>
    <property type="match status" value="1"/>
</dbReference>
<dbReference type="InterPro" id="IPR005467">
    <property type="entry name" value="His_kinase_dom"/>
</dbReference>
<comment type="catalytic activity">
    <reaction evidence="1">
        <text>ATP + protein L-histidine = ADP + protein N-phospho-L-histidine.</text>
        <dbReference type="EC" id="2.7.13.3"/>
    </reaction>
</comment>
<dbReference type="PRINTS" id="PR00344">
    <property type="entry name" value="BCTRLSENSOR"/>
</dbReference>
<evidence type="ECO:0000313" key="6">
    <source>
        <dbReference type="EMBL" id="PKR51889.1"/>
    </source>
</evidence>
<feature type="domain" description="Histidine kinase" evidence="4">
    <location>
        <begin position="246"/>
        <end position="484"/>
    </location>
</feature>
<dbReference type="Gene3D" id="3.30.565.10">
    <property type="entry name" value="Histidine kinase-like ATPase, C-terminal domain"/>
    <property type="match status" value="1"/>
</dbReference>
<keyword evidence="3" id="KW-1133">Transmembrane helix</keyword>
<sequence length="491" mass="54823">MPNRKRNQKVSLVTNGVAILVLTLFVAVYYFYSMAIVRKLEDERFAYRENFAWAMFQIQKQYLVLDRDILQFSEEHKDGALTYDDILFDYDLFVSRVSIVRDGSGFSTLQEIPEATKLLNDLTAIIAELDQKISSGEPAAKVVALIDQKLGDMAEQIQDVAVLTTNYVSVYNSTNIAGVKNDIEELSYLFMFGLVVMIGLLAILLHNRQRALRADMDAQVARQQQHVVEEAAEYAKMHALGTLAGGVAHEINTPAQYIHNNLEFLSDSFNELTGAIRYEENGAAQLDIERDRVEFMAEEVPLALRESLEGLERIAGIVRGIRKFAHPTNDSIESVSVPDEIETAITLTRNQIKHTAQLDYSYHADVTEVIGRRNHLSQALINLIVNAGQAIKGNGIKNGKIAVTVTQLDEMIEIRVRDNGGGVPEELRNRIFDYFFTTKEHGVGTGQGLPICRKLIQDDFGGDLILTDGLVGEAEFVIKLPVAAEHLEHQG</sequence>
<evidence type="ECO:0000259" key="4">
    <source>
        <dbReference type="PROSITE" id="PS50109"/>
    </source>
</evidence>
<dbReference type="EC" id="2.7.13.3" evidence="2"/>
<evidence type="ECO:0000256" key="2">
    <source>
        <dbReference type="ARBA" id="ARBA00012438"/>
    </source>
</evidence>
<dbReference type="Pfam" id="PF02518">
    <property type="entry name" value="HATPase_c"/>
    <property type="match status" value="1"/>
</dbReference>
<keyword evidence="6" id="KW-0418">Kinase</keyword>
<evidence type="ECO:0000256" key="1">
    <source>
        <dbReference type="ARBA" id="ARBA00000085"/>
    </source>
</evidence>
<dbReference type="KEGG" id="thac:CSC3H3_18705"/>
<dbReference type="InterPro" id="IPR036097">
    <property type="entry name" value="HisK_dim/P_sf"/>
</dbReference>
<accession>A0A2N3KMV2</accession>
<keyword evidence="3" id="KW-0812">Transmembrane</keyword>
<keyword evidence="6" id="KW-0808">Transferase</keyword>
<keyword evidence="3" id="KW-0472">Membrane</keyword>
<protein>
    <recommendedName>
        <fullName evidence="2">histidine kinase</fullName>
        <ecNumber evidence="2">2.7.13.3</ecNumber>
    </recommendedName>
</protein>
<dbReference type="EMBL" id="NWTK01000012">
    <property type="protein sequence ID" value="PKR51889.1"/>
    <property type="molecule type" value="Genomic_DNA"/>
</dbReference>
<dbReference type="GO" id="GO:0000155">
    <property type="term" value="F:phosphorelay sensor kinase activity"/>
    <property type="evidence" value="ECO:0007669"/>
    <property type="project" value="InterPro"/>
</dbReference>
<reference evidence="6 8" key="1">
    <citation type="submission" date="2017-09" db="EMBL/GenBank/DDBJ databases">
        <title>Biodiversity and function of Thalassospira species in the particle-attached aromatic-hydrocarbon-degrading consortia from the surface seawater of the South China Sea.</title>
        <authorList>
            <person name="Dong C."/>
            <person name="Liu R."/>
            <person name="Shao Z."/>
        </authorList>
    </citation>
    <scope>NUCLEOTIDE SEQUENCE [LARGE SCALE GENOMIC DNA]</scope>
    <source>
        <strain evidence="6 8">CSC1P2</strain>
    </source>
</reference>
<dbReference type="SUPFAM" id="SSF55874">
    <property type="entry name" value="ATPase domain of HSP90 chaperone/DNA topoisomerase II/histidine kinase"/>
    <property type="match status" value="1"/>
</dbReference>
<dbReference type="AlphaFoldDB" id="A0A2N3KMV2"/>
<dbReference type="PANTHER" id="PTHR43065:SF50">
    <property type="entry name" value="HISTIDINE KINASE"/>
    <property type="match status" value="1"/>
</dbReference>
<keyword evidence="7" id="KW-1185">Reference proteome</keyword>
<name>A0A2N3KMV2_9PROT</name>
<dbReference type="Gene3D" id="1.10.287.130">
    <property type="match status" value="1"/>
</dbReference>
<dbReference type="SUPFAM" id="SSF47384">
    <property type="entry name" value="Homodimeric domain of signal transducing histidine kinase"/>
    <property type="match status" value="1"/>
</dbReference>
<evidence type="ECO:0000313" key="8">
    <source>
        <dbReference type="Proteomes" id="UP000233597"/>
    </source>
</evidence>
<dbReference type="OrthoDB" id="226486at2"/>
<dbReference type="PROSITE" id="PS50109">
    <property type="entry name" value="HIS_KIN"/>
    <property type="match status" value="1"/>
</dbReference>
<evidence type="ECO:0000256" key="3">
    <source>
        <dbReference type="SAM" id="Phobius"/>
    </source>
</evidence>
<proteinExistence type="predicted"/>
<dbReference type="RefSeq" id="WP_101268838.1">
    <property type="nucleotide sequence ID" value="NZ_CP024199.1"/>
</dbReference>